<dbReference type="PANTHER" id="PTHR21666:SF270">
    <property type="entry name" value="MUREIN HYDROLASE ACTIVATOR ENVC"/>
    <property type="match status" value="1"/>
</dbReference>
<feature type="signal peptide" evidence="2">
    <location>
        <begin position="1"/>
        <end position="21"/>
    </location>
</feature>
<keyword evidence="1" id="KW-0175">Coiled coil</keyword>
<gene>
    <name evidence="4" type="ordered locus">HCH_01351</name>
</gene>
<feature type="chain" id="PRO_5004215622" evidence="2">
    <location>
        <begin position="22"/>
        <end position="386"/>
    </location>
</feature>
<keyword evidence="2" id="KW-0732">Signal</keyword>
<proteinExistence type="predicted"/>
<dbReference type="Gene3D" id="6.10.250.3150">
    <property type="match status" value="1"/>
</dbReference>
<feature type="coiled-coil region" evidence="1">
    <location>
        <begin position="163"/>
        <end position="256"/>
    </location>
</feature>
<feature type="domain" description="M23ase beta-sheet core" evidence="3">
    <location>
        <begin position="288"/>
        <end position="380"/>
    </location>
</feature>
<evidence type="ECO:0000313" key="4">
    <source>
        <dbReference type="EMBL" id="ABC28216.1"/>
    </source>
</evidence>
<evidence type="ECO:0000256" key="1">
    <source>
        <dbReference type="SAM" id="Coils"/>
    </source>
</evidence>
<accession>Q2SMA8</accession>
<dbReference type="InterPro" id="IPR050570">
    <property type="entry name" value="Cell_wall_metabolism_enzyme"/>
</dbReference>
<sequence length="386" mass="43885">MQLSRIVLYVIAVLMLAPAAAENLRADTGWQDQGDHEKKLKELKRDISKLKDWIHDAQGEQSDLEKDLRATEEKIQDKVREINKIQTSINDTEKQVDELEDKEKEHLASLSQQKGLLARQIQAAYGMGREQGVKLLLNAEDPTTLQRMLAYYDYLNLARGEHIEKYRQTIDELKQTRAEILKRNQALLESRNTLARSKETLESQRKEREATLTKLNSSLNYKQNELTRMQKNQKQLETLVKEVEKAISNLELTQDSVPFSKLRAKLPKPTKGALQQLHGQSGGGFRPSGVFFQTPLNTPVSAVHHGRVVFADWLRGFGLLMIIDHGDGYMSLYGYNQALLKDTGDWVRSGETVASAGSSGGQSETGLYFEIRHNGKPDDPLRWFKK</sequence>
<dbReference type="AlphaFoldDB" id="Q2SMA8"/>
<dbReference type="HOGENOM" id="CLU_029425_4_0_6"/>
<dbReference type="FunFam" id="2.70.70.10:FF:000003">
    <property type="entry name" value="Murein hydrolase activator EnvC"/>
    <property type="match status" value="1"/>
</dbReference>
<evidence type="ECO:0000256" key="2">
    <source>
        <dbReference type="SAM" id="SignalP"/>
    </source>
</evidence>
<dbReference type="eggNOG" id="COG4942">
    <property type="taxonomic scope" value="Bacteria"/>
</dbReference>
<dbReference type="SUPFAM" id="SSF51261">
    <property type="entry name" value="Duplicated hybrid motif"/>
    <property type="match status" value="1"/>
</dbReference>
<dbReference type="KEGG" id="hch:HCH_01351"/>
<evidence type="ECO:0000259" key="3">
    <source>
        <dbReference type="Pfam" id="PF01551"/>
    </source>
</evidence>
<dbReference type="PANTHER" id="PTHR21666">
    <property type="entry name" value="PEPTIDASE-RELATED"/>
    <property type="match status" value="1"/>
</dbReference>
<name>Q2SMA8_HAHCH</name>
<reference evidence="4 5" key="1">
    <citation type="journal article" date="2005" name="Nucleic Acids Res.">
        <title>Genomic blueprint of Hahella chejuensis, a marine microbe producing an algicidal agent.</title>
        <authorList>
            <person name="Jeong H."/>
            <person name="Yim J.H."/>
            <person name="Lee C."/>
            <person name="Choi S.-H."/>
            <person name="Park Y.K."/>
            <person name="Yoon S.H."/>
            <person name="Hur C.-G."/>
            <person name="Kang H.-Y."/>
            <person name="Kim D."/>
            <person name="Lee H.H."/>
            <person name="Park K.H."/>
            <person name="Park S.-H."/>
            <person name="Park H.-S."/>
            <person name="Lee H.K."/>
            <person name="Oh T.K."/>
            <person name="Kim J.F."/>
        </authorList>
    </citation>
    <scope>NUCLEOTIDE SEQUENCE [LARGE SCALE GENOMIC DNA]</scope>
    <source>
        <strain evidence="4 5">KCTC 2396</strain>
    </source>
</reference>
<evidence type="ECO:0000313" key="5">
    <source>
        <dbReference type="Proteomes" id="UP000000238"/>
    </source>
</evidence>
<keyword evidence="5" id="KW-1185">Reference proteome</keyword>
<organism evidence="4 5">
    <name type="scientific">Hahella chejuensis (strain KCTC 2396)</name>
    <dbReference type="NCBI Taxonomy" id="349521"/>
    <lineage>
        <taxon>Bacteria</taxon>
        <taxon>Pseudomonadati</taxon>
        <taxon>Pseudomonadota</taxon>
        <taxon>Gammaproteobacteria</taxon>
        <taxon>Oceanospirillales</taxon>
        <taxon>Hahellaceae</taxon>
        <taxon>Hahella</taxon>
    </lineage>
</organism>
<dbReference type="STRING" id="349521.HCH_01351"/>
<dbReference type="Pfam" id="PF01551">
    <property type="entry name" value="Peptidase_M23"/>
    <property type="match status" value="1"/>
</dbReference>
<feature type="coiled-coil region" evidence="1">
    <location>
        <begin position="40"/>
        <end position="109"/>
    </location>
</feature>
<dbReference type="GO" id="GO:0004222">
    <property type="term" value="F:metalloendopeptidase activity"/>
    <property type="evidence" value="ECO:0007669"/>
    <property type="project" value="TreeGrafter"/>
</dbReference>
<dbReference type="CDD" id="cd12797">
    <property type="entry name" value="M23_peptidase"/>
    <property type="match status" value="1"/>
</dbReference>
<dbReference type="Gene3D" id="2.70.70.10">
    <property type="entry name" value="Glucose Permease (Domain IIA)"/>
    <property type="match status" value="1"/>
</dbReference>
<dbReference type="EMBL" id="CP000155">
    <property type="protein sequence ID" value="ABC28216.1"/>
    <property type="molecule type" value="Genomic_DNA"/>
</dbReference>
<dbReference type="Proteomes" id="UP000000238">
    <property type="component" value="Chromosome"/>
</dbReference>
<dbReference type="InterPro" id="IPR016047">
    <property type="entry name" value="M23ase_b-sheet_dom"/>
</dbReference>
<protein>
    <submittedName>
        <fullName evidence="4">Membrane-bound metallopeptidase</fullName>
    </submittedName>
</protein>
<dbReference type="InterPro" id="IPR011055">
    <property type="entry name" value="Dup_hybrid_motif"/>
</dbReference>